<protein>
    <submittedName>
        <fullName evidence="1">Uncharacterized protein</fullName>
    </submittedName>
</protein>
<dbReference type="Proteomes" id="UP001162972">
    <property type="component" value="Chromosome 3"/>
</dbReference>
<dbReference type="PANTHER" id="PTHR34119">
    <property type="entry name" value="HYDROXYPROLINE-RICH GLYCOPROTEIN-LIKE"/>
    <property type="match status" value="1"/>
</dbReference>
<dbReference type="InterPro" id="IPR037488">
    <property type="entry name" value="At2g33490-like"/>
</dbReference>
<dbReference type="PANTHER" id="PTHR34119:SF1">
    <property type="entry name" value="OS04G0394700 PROTEIN"/>
    <property type="match status" value="1"/>
</dbReference>
<keyword evidence="2" id="KW-1185">Reference proteome</keyword>
<dbReference type="EMBL" id="JAPFFJ010000012">
    <property type="protein sequence ID" value="KAJ6414771.1"/>
    <property type="molecule type" value="Genomic_DNA"/>
</dbReference>
<name>A0AAD6K0H5_9ROSI</name>
<gene>
    <name evidence="1" type="ORF">OIU84_003731</name>
</gene>
<organism evidence="1 2">
    <name type="scientific">Salix udensis</name>
    <dbReference type="NCBI Taxonomy" id="889485"/>
    <lineage>
        <taxon>Eukaryota</taxon>
        <taxon>Viridiplantae</taxon>
        <taxon>Streptophyta</taxon>
        <taxon>Embryophyta</taxon>
        <taxon>Tracheophyta</taxon>
        <taxon>Spermatophyta</taxon>
        <taxon>Magnoliopsida</taxon>
        <taxon>eudicotyledons</taxon>
        <taxon>Gunneridae</taxon>
        <taxon>Pentapetalae</taxon>
        <taxon>rosids</taxon>
        <taxon>fabids</taxon>
        <taxon>Malpighiales</taxon>
        <taxon>Salicaceae</taxon>
        <taxon>Saliceae</taxon>
        <taxon>Salix</taxon>
    </lineage>
</organism>
<accession>A0AAD6K0H5</accession>
<sequence>MKSFRKLRGFASLHKQAAHRNPRDRLSFSQSHELAKASQDMLDMKDCYDSLLSAAAGTANCAFGTSSFFSCYLNSFYSLFSMDTTVNS</sequence>
<evidence type="ECO:0000313" key="1">
    <source>
        <dbReference type="EMBL" id="KAJ6414771.1"/>
    </source>
</evidence>
<comment type="caution">
    <text evidence="1">The sequence shown here is derived from an EMBL/GenBank/DDBJ whole genome shotgun (WGS) entry which is preliminary data.</text>
</comment>
<evidence type="ECO:0000313" key="2">
    <source>
        <dbReference type="Proteomes" id="UP001162972"/>
    </source>
</evidence>
<proteinExistence type="predicted"/>
<reference evidence="1 2" key="1">
    <citation type="journal article" date="2023" name="Int. J. Mol. Sci.">
        <title>De Novo Assembly and Annotation of 11 Diverse Shrub Willow (Salix) Genomes Reveals Novel Gene Organization in Sex-Linked Regions.</title>
        <authorList>
            <person name="Hyden B."/>
            <person name="Feng K."/>
            <person name="Yates T.B."/>
            <person name="Jawdy S."/>
            <person name="Cereghino C."/>
            <person name="Smart L.B."/>
            <person name="Muchero W."/>
        </authorList>
    </citation>
    <scope>NUCLEOTIDE SEQUENCE [LARGE SCALE GENOMIC DNA]</scope>
    <source>
        <tissue evidence="1">Shoot tip</tissue>
    </source>
</reference>
<dbReference type="AlphaFoldDB" id="A0AAD6K0H5"/>